<feature type="compositionally biased region" description="Low complexity" evidence="8">
    <location>
        <begin position="81"/>
        <end position="93"/>
    </location>
</feature>
<evidence type="ECO:0000256" key="7">
    <source>
        <dbReference type="RuleBase" id="RU365072"/>
    </source>
</evidence>
<feature type="compositionally biased region" description="Acidic residues" evidence="8">
    <location>
        <begin position="45"/>
        <end position="60"/>
    </location>
</feature>
<gene>
    <name evidence="9" type="ORF">AAP_00250</name>
</gene>
<dbReference type="GO" id="GO:0000973">
    <property type="term" value="P:post-transcriptional tethering of RNA polymerase II gene DNA at nuclear periphery"/>
    <property type="evidence" value="ECO:0007669"/>
    <property type="project" value="TreeGrafter"/>
</dbReference>
<evidence type="ECO:0000313" key="9">
    <source>
        <dbReference type="EMBL" id="KZZ97989.1"/>
    </source>
</evidence>
<keyword evidence="3" id="KW-0653">Protein transport</keyword>
<sequence>MADQLFGTEALPYDLRPPTSRLHRVEYVVVDDDDSDADVPTAGSDSEDDEDADLEAEEEPLPTSYNLVNDGDSFSDTATNVSGSVSSRLSRMSQPVEGDDDDFADAIAPLRTTADRVSLQIDLFAKAVAEFKEQSLKGDRKATLDCAINLIRGFQKIADSMASPSRGNDALKKARSMVGAANPSTIDENVIRAKLESDTWDLFSQLLVVDNMELDPELLRQMKEEPLGELHRFSSEYDIWKRFLEIDIFSASTATVMRWLEKTSRSLVHAAIDTTIADLEAKAGMNSGGIWTQGWLASREKVKGGKRLYGRTTLLEPDDVALRPQLNTGKYVETITHLDPDAAIRQDRPLMERDQYLEQASWLTIWKMLRQGRSWPEIKDWASERLEYWRAVSICGSSVGCGSDDVDPFDESFTRMMNCDSLDVWRSACRSLANRPTDEFERAVYALLCGETEPAYKACQGWSDYLYVYLNSLLISRYRDFYSQHQQFIDYPKDQPFHFYLKEPYYEKLRTYIDSLKTNDKFKAEARNPYRTVQSAVISRPYDEFFQRQSNALSKVAATQDESGIRMICHFYIITKGLNQVTNSEQVTEHASVNIIGYINLLQRMKKLEHIPLYASLLHEATCYNVLGRVLVYVTDEKQRLSLIRAVEKQGLDMAKVLDSQWQYLVSETLEQDGFLKPIQIKRTVVRPKDDLPPKIISSKNNFINKHVRKDSEALIKSLEWHSYVKGTWNKVCVFGKFLYKRFFTAGRLTEARLLHERVPLTRLSLDILGRDITSSLEYLEFTNEEGDATPTQERPETHLTQRQLEYLQSQTMRDLEMLIEVFEALDEWNALVEKLEKADSNTNMAELVRSVRPSLDNITTKIHLVVADDWLDNPEDEHEKTELDFIRTTYLPEVVLQYHHALYTAGQAFYPDALIECMNVSASISGTPNVLKAFISAGRMRELADALAVSSLALLEHSSKEGGQRKRLAHGATMDIWRVTKKPKTAAEA</sequence>
<keyword evidence="7" id="KW-0472">Membrane</keyword>
<protein>
    <recommendedName>
        <fullName evidence="7">Nuclear pore complex protein</fullName>
    </recommendedName>
</protein>
<name>A0A168DQ50_9EURO</name>
<dbReference type="OrthoDB" id="3098at2759"/>
<dbReference type="AlphaFoldDB" id="A0A168DQ50"/>
<evidence type="ECO:0000313" key="10">
    <source>
        <dbReference type="Proteomes" id="UP000242877"/>
    </source>
</evidence>
<dbReference type="GO" id="GO:0031080">
    <property type="term" value="C:nuclear pore outer ring"/>
    <property type="evidence" value="ECO:0007669"/>
    <property type="project" value="TreeGrafter"/>
</dbReference>
<dbReference type="Gene3D" id="1.20.190.50">
    <property type="match status" value="1"/>
</dbReference>
<comment type="caution">
    <text evidence="9">The sequence shown here is derived from an EMBL/GenBank/DDBJ whole genome shotgun (WGS) entry which is preliminary data.</text>
</comment>
<reference evidence="9 10" key="1">
    <citation type="journal article" date="2016" name="Genome Biol. Evol.">
        <title>Divergent and convergent evolution of fungal pathogenicity.</title>
        <authorList>
            <person name="Shang Y."/>
            <person name="Xiao G."/>
            <person name="Zheng P."/>
            <person name="Cen K."/>
            <person name="Zhan S."/>
            <person name="Wang C."/>
        </authorList>
    </citation>
    <scope>NUCLEOTIDE SEQUENCE [LARGE SCALE GENOMIC DNA]</scope>
    <source>
        <strain evidence="9 10">ARSEF 7405</strain>
    </source>
</reference>
<feature type="compositionally biased region" description="Polar residues" evidence="8">
    <location>
        <begin position="63"/>
        <end position="80"/>
    </location>
</feature>
<comment type="similarity">
    <text evidence="7">Belongs to the nucleoporin Nup84/Nup107 family.</text>
</comment>
<evidence type="ECO:0000256" key="4">
    <source>
        <dbReference type="ARBA" id="ARBA00023010"/>
    </source>
</evidence>
<dbReference type="VEuPathDB" id="FungiDB:AAP_00250"/>
<feature type="region of interest" description="Disordered" evidence="8">
    <location>
        <begin position="28"/>
        <end position="97"/>
    </location>
</feature>
<evidence type="ECO:0000256" key="3">
    <source>
        <dbReference type="ARBA" id="ARBA00022927"/>
    </source>
</evidence>
<dbReference type="GO" id="GO:0017056">
    <property type="term" value="F:structural constituent of nuclear pore"/>
    <property type="evidence" value="ECO:0007669"/>
    <property type="project" value="UniProtKB-UniRule"/>
</dbReference>
<dbReference type="GO" id="GO:0031965">
    <property type="term" value="C:nuclear membrane"/>
    <property type="evidence" value="ECO:0007669"/>
    <property type="project" value="UniProtKB-SubCell"/>
</dbReference>
<evidence type="ECO:0000256" key="8">
    <source>
        <dbReference type="SAM" id="MobiDB-lite"/>
    </source>
</evidence>
<keyword evidence="10" id="KW-1185">Reference proteome</keyword>
<keyword evidence="2" id="KW-0509">mRNA transport</keyword>
<dbReference type="InterPro" id="IPR007252">
    <property type="entry name" value="Nup84/Nup107"/>
</dbReference>
<accession>A0A168DQ50</accession>
<comment type="subunit">
    <text evidence="7">Part of the nuclear pore complex (NPC).</text>
</comment>
<comment type="function">
    <text evidence="7">Functions as a component of the nuclear pore complex (NPC).</text>
</comment>
<keyword evidence="6 7" id="KW-0539">Nucleus</keyword>
<evidence type="ECO:0000256" key="6">
    <source>
        <dbReference type="ARBA" id="ARBA00023242"/>
    </source>
</evidence>
<keyword evidence="4 7" id="KW-0811">Translocation</keyword>
<organism evidence="9 10">
    <name type="scientific">Ascosphaera apis ARSEF 7405</name>
    <dbReference type="NCBI Taxonomy" id="392613"/>
    <lineage>
        <taxon>Eukaryota</taxon>
        <taxon>Fungi</taxon>
        <taxon>Dikarya</taxon>
        <taxon>Ascomycota</taxon>
        <taxon>Pezizomycotina</taxon>
        <taxon>Eurotiomycetes</taxon>
        <taxon>Eurotiomycetidae</taxon>
        <taxon>Onygenales</taxon>
        <taxon>Ascosphaeraceae</taxon>
        <taxon>Ascosphaera</taxon>
    </lineage>
</organism>
<keyword evidence="1 7" id="KW-0813">Transport</keyword>
<dbReference type="PANTHER" id="PTHR13003">
    <property type="entry name" value="NUP107-RELATED"/>
    <property type="match status" value="1"/>
</dbReference>
<dbReference type="EMBL" id="AZGZ01000001">
    <property type="protein sequence ID" value="KZZ97989.1"/>
    <property type="molecule type" value="Genomic_DNA"/>
</dbReference>
<dbReference type="Gene3D" id="1.10.3450.20">
    <property type="match status" value="1"/>
</dbReference>
<evidence type="ECO:0000256" key="2">
    <source>
        <dbReference type="ARBA" id="ARBA00022816"/>
    </source>
</evidence>
<proteinExistence type="inferred from homology"/>
<dbReference type="Pfam" id="PF04121">
    <property type="entry name" value="Nup84_Nup100"/>
    <property type="match status" value="1"/>
</dbReference>
<keyword evidence="5 7" id="KW-0906">Nuclear pore complex</keyword>
<evidence type="ECO:0000256" key="1">
    <source>
        <dbReference type="ARBA" id="ARBA00022448"/>
    </source>
</evidence>
<dbReference type="GO" id="GO:0006406">
    <property type="term" value="P:mRNA export from nucleus"/>
    <property type="evidence" value="ECO:0007669"/>
    <property type="project" value="TreeGrafter"/>
</dbReference>
<comment type="subcellular location">
    <subcellularLocation>
        <location evidence="7">Nucleus</location>
        <location evidence="7">Nuclear pore complex</location>
    </subcellularLocation>
    <subcellularLocation>
        <location evidence="7">Nucleus membrane</location>
    </subcellularLocation>
</comment>
<dbReference type="GO" id="GO:0006606">
    <property type="term" value="P:protein import into nucleus"/>
    <property type="evidence" value="ECO:0007669"/>
    <property type="project" value="TreeGrafter"/>
</dbReference>
<dbReference type="PANTHER" id="PTHR13003:SF2">
    <property type="entry name" value="NUCLEAR PORE COMPLEX PROTEIN NUP107"/>
    <property type="match status" value="1"/>
</dbReference>
<evidence type="ECO:0000256" key="5">
    <source>
        <dbReference type="ARBA" id="ARBA00023132"/>
    </source>
</evidence>
<dbReference type="Proteomes" id="UP000242877">
    <property type="component" value="Unassembled WGS sequence"/>
</dbReference>